<evidence type="ECO:0000256" key="5">
    <source>
        <dbReference type="ARBA" id="ARBA00022989"/>
    </source>
</evidence>
<evidence type="ECO:0000256" key="7">
    <source>
        <dbReference type="SAM" id="Phobius"/>
    </source>
</evidence>
<accession>A0ABV2PKJ2</accession>
<organism evidence="9 10">
    <name type="scientific">Lysinibacillus parviboronicapiens</name>
    <dbReference type="NCBI Taxonomy" id="436516"/>
    <lineage>
        <taxon>Bacteria</taxon>
        <taxon>Bacillati</taxon>
        <taxon>Bacillota</taxon>
        <taxon>Bacilli</taxon>
        <taxon>Bacillales</taxon>
        <taxon>Bacillaceae</taxon>
        <taxon>Lysinibacillus</taxon>
    </lineage>
</organism>
<dbReference type="EMBL" id="JBEPSB010000009">
    <property type="protein sequence ID" value="MET4561198.1"/>
    <property type="molecule type" value="Genomic_DNA"/>
</dbReference>
<feature type="domain" description="Major facilitator superfamily (MFS) profile" evidence="8">
    <location>
        <begin position="1"/>
        <end position="397"/>
    </location>
</feature>
<evidence type="ECO:0000256" key="3">
    <source>
        <dbReference type="ARBA" id="ARBA00022475"/>
    </source>
</evidence>
<feature type="transmembrane region" description="Helical" evidence="7">
    <location>
        <begin position="41"/>
        <end position="61"/>
    </location>
</feature>
<dbReference type="PANTHER" id="PTHR43266:SF2">
    <property type="entry name" value="MAJOR FACILITATOR SUPERFAMILY (MFS) PROFILE DOMAIN-CONTAINING PROTEIN"/>
    <property type="match status" value="1"/>
</dbReference>
<feature type="transmembrane region" description="Helical" evidence="7">
    <location>
        <begin position="285"/>
        <end position="303"/>
    </location>
</feature>
<feature type="transmembrane region" description="Helical" evidence="7">
    <location>
        <begin position="12"/>
        <end position="35"/>
    </location>
</feature>
<feature type="transmembrane region" description="Helical" evidence="7">
    <location>
        <begin position="372"/>
        <end position="393"/>
    </location>
</feature>
<evidence type="ECO:0000313" key="10">
    <source>
        <dbReference type="Proteomes" id="UP001549363"/>
    </source>
</evidence>
<keyword evidence="10" id="KW-1185">Reference proteome</keyword>
<keyword evidence="5 7" id="KW-1133">Transmembrane helix</keyword>
<dbReference type="Proteomes" id="UP001549363">
    <property type="component" value="Unassembled WGS sequence"/>
</dbReference>
<reference evidence="9 10" key="1">
    <citation type="submission" date="2024-06" db="EMBL/GenBank/DDBJ databases">
        <title>Sorghum-associated microbial communities from plants grown in Nebraska, USA.</title>
        <authorList>
            <person name="Schachtman D."/>
        </authorList>
    </citation>
    <scope>NUCLEOTIDE SEQUENCE [LARGE SCALE GENOMIC DNA]</scope>
    <source>
        <strain evidence="9 10">736</strain>
    </source>
</reference>
<dbReference type="InterPro" id="IPR011701">
    <property type="entry name" value="MFS"/>
</dbReference>
<dbReference type="Pfam" id="PF07690">
    <property type="entry name" value="MFS_1"/>
    <property type="match status" value="1"/>
</dbReference>
<feature type="transmembrane region" description="Helical" evidence="7">
    <location>
        <begin position="344"/>
        <end position="366"/>
    </location>
</feature>
<keyword evidence="2" id="KW-0813">Transport</keyword>
<evidence type="ECO:0000256" key="2">
    <source>
        <dbReference type="ARBA" id="ARBA00022448"/>
    </source>
</evidence>
<dbReference type="Gene3D" id="1.20.1250.20">
    <property type="entry name" value="MFS general substrate transporter like domains"/>
    <property type="match status" value="1"/>
</dbReference>
<evidence type="ECO:0000256" key="6">
    <source>
        <dbReference type="ARBA" id="ARBA00023136"/>
    </source>
</evidence>
<evidence type="ECO:0000256" key="1">
    <source>
        <dbReference type="ARBA" id="ARBA00004651"/>
    </source>
</evidence>
<gene>
    <name evidence="9" type="ORF">ABIA69_002343</name>
</gene>
<feature type="transmembrane region" description="Helical" evidence="7">
    <location>
        <begin position="134"/>
        <end position="157"/>
    </location>
</feature>
<feature type="transmembrane region" description="Helical" evidence="7">
    <location>
        <begin position="163"/>
        <end position="181"/>
    </location>
</feature>
<feature type="transmembrane region" description="Helical" evidence="7">
    <location>
        <begin position="73"/>
        <end position="90"/>
    </location>
</feature>
<sequence>MNIKNWRYPIILLCSIGVSSVGSWIYFIALNLIVLNITESALAVSGLYIIRALSTVCTNIWSGSVIDRLNKKYLMIVLNMLQALFITVLPFVSSLGFIYCMVFLITIFSSIYHPTSMTFITKLIPIEQRKRFNALRSLLDSGAFLTGPAIAGLMFTIGTPNMAIYINATALFLSALMTLAMPNVEASRLFVEKAENKLSIKILIEDWKLVLRFSRKYAYIMTIYLLYSAMIVMMTATDSLEAAFATQVLSLSEGQYGVLVSIAGAGVLIGSLTNTLIVEKIPTSWLIGLGSLITASGYIMFAFSYTFLLASIGCFILSFATAFANTGFYTFYQNNIPVHVMGRIGSIYGLVEAFLIIIVTAIFGFASEVLSIRVVVVSGSLIMLLVATVLFICNIQRSKHKFYANTSELKDTFQ</sequence>
<keyword evidence="3" id="KW-1003">Cell membrane</keyword>
<evidence type="ECO:0000256" key="4">
    <source>
        <dbReference type="ARBA" id="ARBA00022692"/>
    </source>
</evidence>
<name>A0ABV2PKJ2_9BACI</name>
<evidence type="ECO:0000259" key="8">
    <source>
        <dbReference type="PROSITE" id="PS50850"/>
    </source>
</evidence>
<keyword evidence="4 7" id="KW-0812">Transmembrane</keyword>
<dbReference type="InterPro" id="IPR020846">
    <property type="entry name" value="MFS_dom"/>
</dbReference>
<protein>
    <submittedName>
        <fullName evidence="9">MFS family permease</fullName>
    </submittedName>
</protein>
<dbReference type="CDD" id="cd06173">
    <property type="entry name" value="MFS_MefA_like"/>
    <property type="match status" value="1"/>
</dbReference>
<dbReference type="PROSITE" id="PS50850">
    <property type="entry name" value="MFS"/>
    <property type="match status" value="1"/>
</dbReference>
<keyword evidence="6 7" id="KW-0472">Membrane</keyword>
<dbReference type="SUPFAM" id="SSF103473">
    <property type="entry name" value="MFS general substrate transporter"/>
    <property type="match status" value="1"/>
</dbReference>
<proteinExistence type="predicted"/>
<dbReference type="InterPro" id="IPR036259">
    <property type="entry name" value="MFS_trans_sf"/>
</dbReference>
<feature type="transmembrane region" description="Helical" evidence="7">
    <location>
        <begin position="217"/>
        <end position="236"/>
    </location>
</feature>
<feature type="transmembrane region" description="Helical" evidence="7">
    <location>
        <begin position="96"/>
        <end position="113"/>
    </location>
</feature>
<evidence type="ECO:0000313" key="9">
    <source>
        <dbReference type="EMBL" id="MET4561198.1"/>
    </source>
</evidence>
<comment type="caution">
    <text evidence="9">The sequence shown here is derived from an EMBL/GenBank/DDBJ whole genome shotgun (WGS) entry which is preliminary data.</text>
</comment>
<dbReference type="PANTHER" id="PTHR43266">
    <property type="entry name" value="MACROLIDE-EFFLUX PROTEIN"/>
    <property type="match status" value="1"/>
</dbReference>
<feature type="transmembrane region" description="Helical" evidence="7">
    <location>
        <begin position="309"/>
        <end position="332"/>
    </location>
</feature>
<comment type="subcellular location">
    <subcellularLocation>
        <location evidence="1">Cell membrane</location>
        <topology evidence="1">Multi-pass membrane protein</topology>
    </subcellularLocation>
</comment>
<feature type="transmembrane region" description="Helical" evidence="7">
    <location>
        <begin position="256"/>
        <end position="278"/>
    </location>
</feature>